<dbReference type="AlphaFoldDB" id="A0A448WXG4"/>
<comment type="caution">
    <text evidence="2">The sequence shown here is derived from an EMBL/GenBank/DDBJ whole genome shotgun (WGS) entry which is preliminary data.</text>
</comment>
<feature type="non-terminal residue" evidence="2">
    <location>
        <position position="1"/>
    </location>
</feature>
<dbReference type="InterPro" id="IPR001714">
    <property type="entry name" value="Pept_M24_MAP"/>
</dbReference>
<name>A0A448WXG4_9PLAT</name>
<dbReference type="EMBL" id="CAAALY010056888">
    <property type="protein sequence ID" value="VEL22529.1"/>
    <property type="molecule type" value="Genomic_DNA"/>
</dbReference>
<proteinExistence type="predicted"/>
<evidence type="ECO:0000313" key="3">
    <source>
        <dbReference type="Proteomes" id="UP000784294"/>
    </source>
</evidence>
<sequence length="62" mass="6423">MSLSVCTSVNSVAVHGIPSHQDLLEAGDLVSVDISIYNGLVHGDACQTYVVGVNCGHDQPSL</sequence>
<dbReference type="PANTHER" id="PTHR43330:SF8">
    <property type="entry name" value="METHIONINE AMINOPEPTIDASE 1D, MITOCHONDRIAL"/>
    <property type="match status" value="1"/>
</dbReference>
<evidence type="ECO:0000259" key="1">
    <source>
        <dbReference type="Pfam" id="PF00557"/>
    </source>
</evidence>
<keyword evidence="3" id="KW-1185">Reference proteome</keyword>
<gene>
    <name evidence="2" type="ORF">PXEA_LOCUS15969</name>
</gene>
<dbReference type="PANTHER" id="PTHR43330">
    <property type="entry name" value="METHIONINE AMINOPEPTIDASE"/>
    <property type="match status" value="1"/>
</dbReference>
<protein>
    <recommendedName>
        <fullName evidence="1">Peptidase M24 domain-containing protein</fullName>
    </recommendedName>
</protein>
<dbReference type="Gene3D" id="3.90.230.10">
    <property type="entry name" value="Creatinase/methionine aminopeptidase superfamily"/>
    <property type="match status" value="1"/>
</dbReference>
<dbReference type="OrthoDB" id="6264371at2759"/>
<dbReference type="SUPFAM" id="SSF55920">
    <property type="entry name" value="Creatinase/aminopeptidase"/>
    <property type="match status" value="1"/>
</dbReference>
<dbReference type="Proteomes" id="UP000784294">
    <property type="component" value="Unassembled WGS sequence"/>
</dbReference>
<feature type="domain" description="Peptidase M24" evidence="1">
    <location>
        <begin position="4"/>
        <end position="52"/>
    </location>
</feature>
<dbReference type="PRINTS" id="PR00599">
    <property type="entry name" value="MAPEPTIDASE"/>
</dbReference>
<reference evidence="2" key="1">
    <citation type="submission" date="2018-11" db="EMBL/GenBank/DDBJ databases">
        <authorList>
            <consortium name="Pathogen Informatics"/>
        </authorList>
    </citation>
    <scope>NUCLEOTIDE SEQUENCE</scope>
</reference>
<accession>A0A448WXG4</accession>
<evidence type="ECO:0000313" key="2">
    <source>
        <dbReference type="EMBL" id="VEL22529.1"/>
    </source>
</evidence>
<organism evidence="2 3">
    <name type="scientific">Protopolystoma xenopodis</name>
    <dbReference type="NCBI Taxonomy" id="117903"/>
    <lineage>
        <taxon>Eukaryota</taxon>
        <taxon>Metazoa</taxon>
        <taxon>Spiralia</taxon>
        <taxon>Lophotrochozoa</taxon>
        <taxon>Platyhelminthes</taxon>
        <taxon>Monogenea</taxon>
        <taxon>Polyopisthocotylea</taxon>
        <taxon>Polystomatidea</taxon>
        <taxon>Polystomatidae</taxon>
        <taxon>Protopolystoma</taxon>
    </lineage>
</organism>
<dbReference type="Pfam" id="PF00557">
    <property type="entry name" value="Peptidase_M24"/>
    <property type="match status" value="1"/>
</dbReference>
<dbReference type="InterPro" id="IPR036005">
    <property type="entry name" value="Creatinase/aminopeptidase-like"/>
</dbReference>
<dbReference type="GO" id="GO:0070006">
    <property type="term" value="F:metalloaminopeptidase activity"/>
    <property type="evidence" value="ECO:0007669"/>
    <property type="project" value="TreeGrafter"/>
</dbReference>
<dbReference type="InterPro" id="IPR000994">
    <property type="entry name" value="Pept_M24"/>
</dbReference>